<evidence type="ECO:0000256" key="1">
    <source>
        <dbReference type="SAM" id="MobiDB-lite"/>
    </source>
</evidence>
<protein>
    <submittedName>
        <fullName evidence="3">Uncharacterized protein</fullName>
    </submittedName>
</protein>
<dbReference type="Proteomes" id="UP000194885">
    <property type="component" value="Unassembled WGS sequence"/>
</dbReference>
<evidence type="ECO:0000313" key="4">
    <source>
        <dbReference type="Proteomes" id="UP000194885"/>
    </source>
</evidence>
<evidence type="ECO:0000256" key="2">
    <source>
        <dbReference type="SAM" id="SignalP"/>
    </source>
</evidence>
<sequence>MRVSRKMLLPALALVSSAAIGQTVSAYTWVGGEPDPNTVYESVQKQDNATIPAEGTFKEWDPTDPGPGPGPTDPVDWIDVSIPTKVLFGQTDATEGKVVAPIYQIRNNSAKGVKVSVGNFVKGQDADKVPELVLNMDSVSSNTSIPLVNPTAAPQFPRELVTLPNQNDVTEFTFSGSVGANFQFGEAINPKYELVLQFEALGV</sequence>
<comment type="caution">
    <text evidence="3">The sequence shown here is derived from an EMBL/GenBank/DDBJ whole genome shotgun (WGS) entry which is preliminary data.</text>
</comment>
<dbReference type="AlphaFoldDB" id="A0A242BF32"/>
<dbReference type="RefSeq" id="WP_086311355.1">
    <property type="nucleotide sequence ID" value="NZ_NGKW01000003.1"/>
</dbReference>
<feature type="region of interest" description="Disordered" evidence="1">
    <location>
        <begin position="52"/>
        <end position="71"/>
    </location>
</feature>
<proteinExistence type="predicted"/>
<feature type="signal peptide" evidence="2">
    <location>
        <begin position="1"/>
        <end position="21"/>
    </location>
</feature>
<name>A0A242BF32_ENTFC</name>
<reference evidence="3 4" key="1">
    <citation type="submission" date="2017-05" db="EMBL/GenBank/DDBJ databases">
        <title>The Genome Sequence of Enterococcus faecium 7H8_DIV0219.</title>
        <authorList>
            <consortium name="The Broad Institute Genomics Platform"/>
            <consortium name="The Broad Institute Genomic Center for Infectious Diseases"/>
            <person name="Earl A."/>
            <person name="Manson A."/>
            <person name="Schwartman J."/>
            <person name="Gilmore M."/>
            <person name="Abouelleil A."/>
            <person name="Cao P."/>
            <person name="Chapman S."/>
            <person name="Cusick C."/>
            <person name="Shea T."/>
            <person name="Young S."/>
            <person name="Neafsey D."/>
            <person name="Nusbaum C."/>
            <person name="Birren B."/>
        </authorList>
    </citation>
    <scope>NUCLEOTIDE SEQUENCE [LARGE SCALE GENOMIC DNA]</scope>
    <source>
        <strain evidence="3 4">7H8_DIV0219</strain>
    </source>
</reference>
<feature type="chain" id="PRO_5039192020" evidence="2">
    <location>
        <begin position="22"/>
        <end position="203"/>
    </location>
</feature>
<keyword evidence="2" id="KW-0732">Signal</keyword>
<organism evidence="3 4">
    <name type="scientific">Enterococcus faecium</name>
    <name type="common">Streptococcus faecium</name>
    <dbReference type="NCBI Taxonomy" id="1352"/>
    <lineage>
        <taxon>Bacteria</taxon>
        <taxon>Bacillati</taxon>
        <taxon>Bacillota</taxon>
        <taxon>Bacilli</taxon>
        <taxon>Lactobacillales</taxon>
        <taxon>Enterococcaceae</taxon>
        <taxon>Enterococcus</taxon>
    </lineage>
</organism>
<evidence type="ECO:0000313" key="3">
    <source>
        <dbReference type="EMBL" id="OTN93929.1"/>
    </source>
</evidence>
<accession>A0A242BF32</accession>
<dbReference type="EMBL" id="NGKW01000003">
    <property type="protein sequence ID" value="OTN93929.1"/>
    <property type="molecule type" value="Genomic_DNA"/>
</dbReference>
<gene>
    <name evidence="3" type="ORF">A5810_001808</name>
</gene>